<dbReference type="Pfam" id="PF07310">
    <property type="entry name" value="PAS_5"/>
    <property type="match status" value="1"/>
</dbReference>
<dbReference type="EMBL" id="CP041636">
    <property type="protein sequence ID" value="QDO96967.1"/>
    <property type="molecule type" value="Genomic_DNA"/>
</dbReference>
<gene>
    <name evidence="1" type="ORF">FNB15_06630</name>
</gene>
<dbReference type="InterPro" id="IPR009922">
    <property type="entry name" value="DUF1457"/>
</dbReference>
<organism evidence="1 2">
    <name type="scientific">Ferrovibrio terrae</name>
    <dbReference type="NCBI Taxonomy" id="2594003"/>
    <lineage>
        <taxon>Bacteria</taxon>
        <taxon>Pseudomonadati</taxon>
        <taxon>Pseudomonadota</taxon>
        <taxon>Alphaproteobacteria</taxon>
        <taxon>Rhodospirillales</taxon>
        <taxon>Rhodospirillaceae</taxon>
        <taxon>Ferrovibrio</taxon>
    </lineage>
</organism>
<protein>
    <submittedName>
        <fullName evidence="1">PAS domain-containing protein</fullName>
    </submittedName>
</protein>
<proteinExistence type="predicted"/>
<keyword evidence="2" id="KW-1185">Reference proteome</keyword>
<dbReference type="KEGG" id="fer:FNB15_06630"/>
<name>A0A516GZL7_9PROT</name>
<dbReference type="RefSeq" id="WP_144067948.1">
    <property type="nucleotide sequence ID" value="NZ_CP041636.1"/>
</dbReference>
<reference evidence="1 2" key="1">
    <citation type="submission" date="2019-07" db="EMBL/GenBank/DDBJ databases">
        <title>Genome sequencing for Ferrovibrio sp. K5.</title>
        <authorList>
            <person name="Park S.-J."/>
        </authorList>
    </citation>
    <scope>NUCLEOTIDE SEQUENCE [LARGE SCALE GENOMIC DNA]</scope>
    <source>
        <strain evidence="1 2">K5</strain>
    </source>
</reference>
<evidence type="ECO:0000313" key="2">
    <source>
        <dbReference type="Proteomes" id="UP000317496"/>
    </source>
</evidence>
<sequence>MTLQHRAYLHPQLPTLEASYGKAPATDVEALMSGDSRHLLAAWKRWRGERLLPHRRDMDLVSIARLMPRLVLLDVFSPQRVIFRLAGTEIESIAGMRLTGRDHILMAQPDQRASRSRLLWGAATQPCGALAFHIVTHPDNGRLHQIETFVLPILPDSAEAPTQLIGLAAGLPVLEVGSHVTRPLEFAGATQHFLDLGGGIPA</sequence>
<dbReference type="OrthoDB" id="8478543at2"/>
<dbReference type="AlphaFoldDB" id="A0A516GZL7"/>
<evidence type="ECO:0000313" key="1">
    <source>
        <dbReference type="EMBL" id="QDO96967.1"/>
    </source>
</evidence>
<accession>A0A516GZL7</accession>
<dbReference type="Proteomes" id="UP000317496">
    <property type="component" value="Chromosome"/>
</dbReference>